<keyword evidence="5" id="KW-0032">Aminotransferase</keyword>
<dbReference type="EMBL" id="CP063982">
    <property type="protein sequence ID" value="UOD50938.1"/>
    <property type="molecule type" value="Genomic_DNA"/>
</dbReference>
<dbReference type="InterPro" id="IPR015424">
    <property type="entry name" value="PyrdxlP-dep_Trfase"/>
</dbReference>
<keyword evidence="3" id="KW-0663">Pyridoxal phosphate</keyword>
<proteinExistence type="inferred from homology"/>
<keyword evidence="6" id="KW-1185">Reference proteome</keyword>
<accession>A0ABY4AKX4</accession>
<comment type="cofactor">
    <cofactor evidence="1">
        <name>pyridoxal 5'-phosphate</name>
        <dbReference type="ChEBI" id="CHEBI:597326"/>
    </cofactor>
</comment>
<evidence type="ECO:0000256" key="2">
    <source>
        <dbReference type="ARBA" id="ARBA00009236"/>
    </source>
</evidence>
<dbReference type="InterPro" id="IPR015421">
    <property type="entry name" value="PyrdxlP-dep_Trfase_major"/>
</dbReference>
<dbReference type="SUPFAM" id="SSF53383">
    <property type="entry name" value="PLP-dependent transferases"/>
    <property type="match status" value="1"/>
</dbReference>
<evidence type="ECO:0000256" key="3">
    <source>
        <dbReference type="ARBA" id="ARBA00022898"/>
    </source>
</evidence>
<reference evidence="5 6" key="1">
    <citation type="submission" date="2020-11" db="EMBL/GenBank/DDBJ databases">
        <title>Algicoccus daihaiensis sp.nov., isolated from Daihai Lake in Inner Mongolia.</title>
        <authorList>
            <person name="Kai J."/>
        </authorList>
    </citation>
    <scope>NUCLEOTIDE SEQUENCE [LARGE SCALE GENOMIC DNA]</scope>
    <source>
        <strain evidence="6">f23</strain>
    </source>
</reference>
<dbReference type="Proteomes" id="UP000831607">
    <property type="component" value="Chromosome"/>
</dbReference>
<evidence type="ECO:0000256" key="1">
    <source>
        <dbReference type="ARBA" id="ARBA00001933"/>
    </source>
</evidence>
<name>A0ABY4AKX4_9BURK</name>
<organism evidence="5 6">
    <name type="scientific">Orrella daihaiensis</name>
    <dbReference type="NCBI Taxonomy" id="2782176"/>
    <lineage>
        <taxon>Bacteria</taxon>
        <taxon>Pseudomonadati</taxon>
        <taxon>Pseudomonadota</taxon>
        <taxon>Betaproteobacteria</taxon>
        <taxon>Burkholderiales</taxon>
        <taxon>Alcaligenaceae</taxon>
        <taxon>Orrella</taxon>
    </lineage>
</organism>
<dbReference type="InterPro" id="IPR015422">
    <property type="entry name" value="PyrdxlP-dep_Trfase_small"/>
</dbReference>
<dbReference type="Gene3D" id="3.40.640.10">
    <property type="entry name" value="Type I PLP-dependent aspartate aminotransferase-like (Major domain)"/>
    <property type="match status" value="1"/>
</dbReference>
<dbReference type="GO" id="GO:0008483">
    <property type="term" value="F:transaminase activity"/>
    <property type="evidence" value="ECO:0007669"/>
    <property type="project" value="UniProtKB-KW"/>
</dbReference>
<dbReference type="PIRSF" id="PIRSF000524">
    <property type="entry name" value="SPT"/>
    <property type="match status" value="1"/>
</dbReference>
<dbReference type="Pfam" id="PF00266">
    <property type="entry name" value="Aminotran_5"/>
    <property type="match status" value="1"/>
</dbReference>
<evidence type="ECO:0000259" key="4">
    <source>
        <dbReference type="Pfam" id="PF00266"/>
    </source>
</evidence>
<dbReference type="PANTHER" id="PTHR21152">
    <property type="entry name" value="AMINOTRANSFERASE CLASS V"/>
    <property type="match status" value="1"/>
</dbReference>
<gene>
    <name evidence="5" type="ORF">DHf2319_03175</name>
</gene>
<dbReference type="PANTHER" id="PTHR21152:SF40">
    <property type="entry name" value="ALANINE--GLYOXYLATE AMINOTRANSFERASE"/>
    <property type="match status" value="1"/>
</dbReference>
<keyword evidence="5" id="KW-0808">Transferase</keyword>
<dbReference type="Gene3D" id="3.90.1150.10">
    <property type="entry name" value="Aspartate Aminotransferase, domain 1"/>
    <property type="match status" value="1"/>
</dbReference>
<dbReference type="InterPro" id="IPR000192">
    <property type="entry name" value="Aminotrans_V_dom"/>
</dbReference>
<dbReference type="RefSeq" id="WP_243479352.1">
    <property type="nucleotide sequence ID" value="NZ_CP063982.1"/>
</dbReference>
<dbReference type="InterPro" id="IPR024169">
    <property type="entry name" value="SP_NH2Trfase/AEP_transaminase"/>
</dbReference>
<comment type="similarity">
    <text evidence="2">Belongs to the class-V pyridoxal-phosphate-dependent aminotransferase family.</text>
</comment>
<evidence type="ECO:0000313" key="6">
    <source>
        <dbReference type="Proteomes" id="UP000831607"/>
    </source>
</evidence>
<sequence>MRQPPSHYPGLRFLHSPGPTHVPKAVMDAMSEQPMDMADERLDPLIADCENGLRAIMRTNEAEVFIYSSNGHGVWEAVTVNLAAPGQKVLVASTGHFSDSWALMTEAMGVEVVRTPYREGYPIDPADIEQALKADAKNEIVAVYVVQTDTASSITSDVPAIRAAMDRVDHPALLVVDVVASLAAAPYEMDAWGVDVTLGAAQKGLMCPPGMAFCAANARAIEVAQANPAHRFYWDWKRRRGAPSYKKFCGTPPQSFLQGLRVAIDLLHREGLDNVITRHRRFAEAVHAAVEIWAQGGQIRFVCQVPSARSVSVTTIEIDGVNPDTIRQVAREQFNVSLAGGLGPFFGRAFRIGHLGDLSAPMVLGCLSAVEGTLRMLNVPIGSGAIDAALDSLNAQ</sequence>
<protein>
    <submittedName>
        <fullName evidence="5">Aminotransferase class V-fold PLP-dependent enzyme</fullName>
    </submittedName>
</protein>
<feature type="domain" description="Aminotransferase class V" evidence="4">
    <location>
        <begin position="13"/>
        <end position="341"/>
    </location>
</feature>
<evidence type="ECO:0000313" key="5">
    <source>
        <dbReference type="EMBL" id="UOD50938.1"/>
    </source>
</evidence>